<protein>
    <recommendedName>
        <fullName evidence="3">DUF4649 domain-containing protein</fullName>
    </recommendedName>
</protein>
<dbReference type="STRING" id="1423726.FC07_GL000444"/>
<dbReference type="AlphaFoldDB" id="A0A0R1H8W6"/>
<gene>
    <name evidence="1" type="ORF">FC07_GL000444</name>
</gene>
<name>A0A0R1H8W6_9LACO</name>
<sequence>MNMLEIHYLEGQNEQTKTYPAPADFVRQQQLEVPDFEDYTKLTKVTVDGEPLALTDATMGGLYNYFIQK</sequence>
<dbReference type="Gene3D" id="3.30.1490.390">
    <property type="match status" value="1"/>
</dbReference>
<evidence type="ECO:0000313" key="2">
    <source>
        <dbReference type="Proteomes" id="UP000051461"/>
    </source>
</evidence>
<dbReference type="PATRIC" id="fig|1423726.3.peg.460"/>
<evidence type="ECO:0008006" key="3">
    <source>
        <dbReference type="Google" id="ProtNLM"/>
    </source>
</evidence>
<comment type="caution">
    <text evidence="1">The sequence shown here is derived from an EMBL/GenBank/DDBJ whole genome shotgun (WGS) entry which is preliminary data.</text>
</comment>
<dbReference type="EMBL" id="AZDA01000013">
    <property type="protein sequence ID" value="KRK40436.1"/>
    <property type="molecule type" value="Genomic_DNA"/>
</dbReference>
<keyword evidence="2" id="KW-1185">Reference proteome</keyword>
<proteinExistence type="predicted"/>
<reference evidence="1 2" key="1">
    <citation type="journal article" date="2015" name="Genome Announc.">
        <title>Expanding the biotechnology potential of lactobacilli through comparative genomics of 213 strains and associated genera.</title>
        <authorList>
            <person name="Sun Z."/>
            <person name="Harris H.M."/>
            <person name="McCann A."/>
            <person name="Guo C."/>
            <person name="Argimon S."/>
            <person name="Zhang W."/>
            <person name="Yang X."/>
            <person name="Jeffery I.B."/>
            <person name="Cooney J.C."/>
            <person name="Kagawa T.F."/>
            <person name="Liu W."/>
            <person name="Song Y."/>
            <person name="Salvetti E."/>
            <person name="Wrobel A."/>
            <person name="Rasinkangas P."/>
            <person name="Parkhill J."/>
            <person name="Rea M.C."/>
            <person name="O'Sullivan O."/>
            <person name="Ritari J."/>
            <person name="Douillard F.P."/>
            <person name="Paul Ross R."/>
            <person name="Yang R."/>
            <person name="Briner A.E."/>
            <person name="Felis G.E."/>
            <person name="de Vos W.M."/>
            <person name="Barrangou R."/>
            <person name="Klaenhammer T.R."/>
            <person name="Caufield P.W."/>
            <person name="Cui Y."/>
            <person name="Zhang H."/>
            <person name="O'Toole P.W."/>
        </authorList>
    </citation>
    <scope>NUCLEOTIDE SEQUENCE [LARGE SCALE GENOMIC DNA]</scope>
    <source>
        <strain evidence="1 2">DSM 20003</strain>
    </source>
</reference>
<evidence type="ECO:0000313" key="1">
    <source>
        <dbReference type="EMBL" id="KRK40436.1"/>
    </source>
</evidence>
<accession>A0A0R1H8W6</accession>
<dbReference type="Proteomes" id="UP000051461">
    <property type="component" value="Unassembled WGS sequence"/>
</dbReference>
<organism evidence="1 2">
    <name type="scientific">Loigolactobacillus bifermentans DSM 20003</name>
    <dbReference type="NCBI Taxonomy" id="1423726"/>
    <lineage>
        <taxon>Bacteria</taxon>
        <taxon>Bacillati</taxon>
        <taxon>Bacillota</taxon>
        <taxon>Bacilli</taxon>
        <taxon>Lactobacillales</taxon>
        <taxon>Lactobacillaceae</taxon>
        <taxon>Loigolactobacillus</taxon>
    </lineage>
</organism>